<feature type="transmembrane region" description="Helical" evidence="7">
    <location>
        <begin position="254"/>
        <end position="275"/>
    </location>
</feature>
<dbReference type="InterPro" id="IPR004776">
    <property type="entry name" value="Mem_transp_PIN-like"/>
</dbReference>
<dbReference type="GO" id="GO:0016020">
    <property type="term" value="C:membrane"/>
    <property type="evidence" value="ECO:0007669"/>
    <property type="project" value="UniProtKB-SubCell"/>
</dbReference>
<dbReference type="OrthoDB" id="9798064at2"/>
<accession>A0A2M8S5Y4</accession>
<evidence type="ECO:0000256" key="5">
    <source>
        <dbReference type="ARBA" id="ARBA00022989"/>
    </source>
</evidence>
<evidence type="ECO:0000313" key="9">
    <source>
        <dbReference type="Proteomes" id="UP000229329"/>
    </source>
</evidence>
<feature type="transmembrane region" description="Helical" evidence="7">
    <location>
        <begin position="220"/>
        <end position="242"/>
    </location>
</feature>
<evidence type="ECO:0000256" key="7">
    <source>
        <dbReference type="SAM" id="Phobius"/>
    </source>
</evidence>
<name>A0A2M8S5Y4_9PAST</name>
<dbReference type="Pfam" id="PF03547">
    <property type="entry name" value="Mem_trans"/>
    <property type="match status" value="2"/>
</dbReference>
<evidence type="ECO:0000256" key="1">
    <source>
        <dbReference type="ARBA" id="ARBA00004141"/>
    </source>
</evidence>
<keyword evidence="3" id="KW-1003">Cell membrane</keyword>
<dbReference type="GO" id="GO:0055085">
    <property type="term" value="P:transmembrane transport"/>
    <property type="evidence" value="ECO:0007669"/>
    <property type="project" value="InterPro"/>
</dbReference>
<organism evidence="8 9">
    <name type="scientific">Conservatibacter flavescens</name>
    <dbReference type="NCBI Taxonomy" id="28161"/>
    <lineage>
        <taxon>Bacteria</taxon>
        <taxon>Pseudomonadati</taxon>
        <taxon>Pseudomonadota</taxon>
        <taxon>Gammaproteobacteria</taxon>
        <taxon>Pasteurellales</taxon>
        <taxon>Pasteurellaceae</taxon>
        <taxon>Conservatibacter</taxon>
    </lineage>
</organism>
<proteinExistence type="predicted"/>
<evidence type="ECO:0000256" key="6">
    <source>
        <dbReference type="ARBA" id="ARBA00023136"/>
    </source>
</evidence>
<feature type="transmembrane region" description="Helical" evidence="7">
    <location>
        <begin position="36"/>
        <end position="55"/>
    </location>
</feature>
<evidence type="ECO:0000256" key="3">
    <source>
        <dbReference type="ARBA" id="ARBA00022475"/>
    </source>
</evidence>
<feature type="transmembrane region" description="Helical" evidence="7">
    <location>
        <begin position="67"/>
        <end position="88"/>
    </location>
</feature>
<dbReference type="PANTHER" id="PTHR36838">
    <property type="entry name" value="AUXIN EFFLUX CARRIER FAMILY PROTEIN"/>
    <property type="match status" value="1"/>
</dbReference>
<dbReference type="RefSeq" id="WP_100287803.1">
    <property type="nucleotide sequence ID" value="NZ_PHHA01000002.1"/>
</dbReference>
<evidence type="ECO:0000313" key="8">
    <source>
        <dbReference type="EMBL" id="PJG86528.1"/>
    </source>
</evidence>
<reference evidence="8 9" key="1">
    <citation type="submission" date="2017-11" db="EMBL/GenBank/DDBJ databases">
        <title>Reclassification of Bisgaard taxon 7 as Conservatibacter flavescens gen. nov., sp. nov.</title>
        <authorList>
            <person name="Christensen H."/>
        </authorList>
    </citation>
    <scope>NUCLEOTIDE SEQUENCE [LARGE SCALE GENOMIC DNA]</scope>
    <source>
        <strain evidence="8 9">7_4</strain>
    </source>
</reference>
<keyword evidence="9" id="KW-1185">Reference proteome</keyword>
<sequence length="308" mass="33781">MELALLLAIKITELALIMFAGFAIVKSKLLDSKDSYPLSVIGLYIISPCVIINAFQVDYTPEVSQGLLFSFALAIILHIVLIILVKLLSIPLKLDSLEQATSIYSNSGNLIIPLVTALFGPEWVIYSCGFMAVQIFLFWSHCRILLCGKAELSFKKIISNINIISIIVGLILFVFQIKLPSLITGTFSAIGIMIGPNAMLIAGMLLASIPLRTLFSSKRIYLVSFLRLIFIPLCILVIMKAIPANKWLPNGDIIMMISFLAVTSPAASTVTQMALLFKKDANKASGIYGVTTLLCVMTMPLIIAIYQW</sequence>
<feature type="transmembrane region" description="Helical" evidence="7">
    <location>
        <begin position="158"/>
        <end position="177"/>
    </location>
</feature>
<keyword evidence="6 7" id="KW-0472">Membrane</keyword>
<dbReference type="PANTHER" id="PTHR36838:SF1">
    <property type="entry name" value="SLR1864 PROTEIN"/>
    <property type="match status" value="1"/>
</dbReference>
<comment type="caution">
    <text evidence="8">The sequence shown here is derived from an EMBL/GenBank/DDBJ whole genome shotgun (WGS) entry which is preliminary data.</text>
</comment>
<protein>
    <submittedName>
        <fullName evidence="8">Autotransporter</fullName>
    </submittedName>
</protein>
<keyword evidence="2" id="KW-0813">Transport</keyword>
<keyword evidence="4 7" id="KW-0812">Transmembrane</keyword>
<feature type="transmembrane region" description="Helical" evidence="7">
    <location>
        <begin position="6"/>
        <end position="24"/>
    </location>
</feature>
<feature type="transmembrane region" description="Helical" evidence="7">
    <location>
        <begin position="287"/>
        <end position="306"/>
    </location>
</feature>
<dbReference type="EMBL" id="PHHA01000002">
    <property type="protein sequence ID" value="PJG86528.1"/>
    <property type="molecule type" value="Genomic_DNA"/>
</dbReference>
<keyword evidence="5 7" id="KW-1133">Transmembrane helix</keyword>
<feature type="transmembrane region" description="Helical" evidence="7">
    <location>
        <begin position="183"/>
        <end position="208"/>
    </location>
</feature>
<gene>
    <name evidence="8" type="ORF">CVP05_01605</name>
</gene>
<comment type="subcellular location">
    <subcellularLocation>
        <location evidence="1">Membrane</location>
        <topology evidence="1">Multi-pass membrane protein</topology>
    </subcellularLocation>
</comment>
<dbReference type="Proteomes" id="UP000229329">
    <property type="component" value="Unassembled WGS sequence"/>
</dbReference>
<evidence type="ECO:0000256" key="2">
    <source>
        <dbReference type="ARBA" id="ARBA00022448"/>
    </source>
</evidence>
<evidence type="ECO:0000256" key="4">
    <source>
        <dbReference type="ARBA" id="ARBA00022692"/>
    </source>
</evidence>
<dbReference type="AlphaFoldDB" id="A0A2M8S5Y4"/>
<feature type="transmembrane region" description="Helical" evidence="7">
    <location>
        <begin position="124"/>
        <end position="146"/>
    </location>
</feature>